<evidence type="ECO:0000313" key="5">
    <source>
        <dbReference type="Proteomes" id="UP001165430"/>
    </source>
</evidence>
<dbReference type="PANTHER" id="PTHR43240:SF5">
    <property type="entry name" value="1,4-DIHYDROXY-2-NAPHTHOYL-COA THIOESTERASE 1"/>
    <property type="match status" value="1"/>
</dbReference>
<name>A0ABS9VCS8_9BACT</name>
<proteinExistence type="inferred from homology"/>
<keyword evidence="2" id="KW-0378">Hydrolase</keyword>
<evidence type="ECO:0000256" key="2">
    <source>
        <dbReference type="ARBA" id="ARBA00022801"/>
    </source>
</evidence>
<sequence>MIFPSNLTIDSLNQWGKNTMTDFLGIKFTQIGEDFLEATMPVDHRTKQPLGLLHGGANVVLAETMGSVAATLTVDQQKQYCVGLEINANHVKSVKDGFVKGITKPIHIGKKTQIWEIKIYTENEELSCISRITMAVIDKK</sequence>
<dbReference type="Pfam" id="PF03061">
    <property type="entry name" value="4HBT"/>
    <property type="match status" value="1"/>
</dbReference>
<dbReference type="InterPro" id="IPR029069">
    <property type="entry name" value="HotDog_dom_sf"/>
</dbReference>
<comment type="similarity">
    <text evidence="1">Belongs to the thioesterase PaaI family.</text>
</comment>
<evidence type="ECO:0000259" key="3">
    <source>
        <dbReference type="Pfam" id="PF03061"/>
    </source>
</evidence>
<keyword evidence="5" id="KW-1185">Reference proteome</keyword>
<feature type="domain" description="Thioesterase" evidence="3">
    <location>
        <begin position="51"/>
        <end position="128"/>
    </location>
</feature>
<dbReference type="Gene3D" id="3.10.129.10">
    <property type="entry name" value="Hotdog Thioesterase"/>
    <property type="match status" value="1"/>
</dbReference>
<evidence type="ECO:0000313" key="4">
    <source>
        <dbReference type="EMBL" id="MCH7414244.1"/>
    </source>
</evidence>
<dbReference type="PANTHER" id="PTHR43240">
    <property type="entry name" value="1,4-DIHYDROXY-2-NAPHTHOYL-COA THIOESTERASE 1"/>
    <property type="match status" value="1"/>
</dbReference>
<dbReference type="NCBIfam" id="TIGR00369">
    <property type="entry name" value="unchar_dom_1"/>
    <property type="match status" value="1"/>
</dbReference>
<dbReference type="SUPFAM" id="SSF54637">
    <property type="entry name" value="Thioesterase/thiol ester dehydrase-isomerase"/>
    <property type="match status" value="1"/>
</dbReference>
<dbReference type="Proteomes" id="UP001165430">
    <property type="component" value="Unassembled WGS sequence"/>
</dbReference>
<gene>
    <name evidence="4" type="ORF">MM213_12150</name>
</gene>
<dbReference type="CDD" id="cd03443">
    <property type="entry name" value="PaaI_thioesterase"/>
    <property type="match status" value="1"/>
</dbReference>
<reference evidence="4" key="1">
    <citation type="submission" date="2022-03" db="EMBL/GenBank/DDBJ databases">
        <title>De novo assembled genomes of Belliella spp. (Cyclobacteriaceae) strains.</title>
        <authorList>
            <person name="Szabo A."/>
            <person name="Korponai K."/>
            <person name="Felfoldi T."/>
        </authorList>
    </citation>
    <scope>NUCLEOTIDE SEQUENCE</scope>
    <source>
        <strain evidence="4">DSM 111903</strain>
    </source>
</reference>
<evidence type="ECO:0000256" key="1">
    <source>
        <dbReference type="ARBA" id="ARBA00008324"/>
    </source>
</evidence>
<dbReference type="RefSeq" id="WP_241412633.1">
    <property type="nucleotide sequence ID" value="NZ_JAKZGO010000009.1"/>
</dbReference>
<dbReference type="InterPro" id="IPR006683">
    <property type="entry name" value="Thioestr_dom"/>
</dbReference>
<protein>
    <submittedName>
        <fullName evidence="4">Hotdog fold thioesterase</fullName>
    </submittedName>
</protein>
<comment type="caution">
    <text evidence="4">The sequence shown here is derived from an EMBL/GenBank/DDBJ whole genome shotgun (WGS) entry which is preliminary data.</text>
</comment>
<dbReference type="EMBL" id="JAKZGO010000009">
    <property type="protein sequence ID" value="MCH7414244.1"/>
    <property type="molecule type" value="Genomic_DNA"/>
</dbReference>
<organism evidence="4 5">
    <name type="scientific">Belliella alkalica</name>
    <dbReference type="NCBI Taxonomy" id="1730871"/>
    <lineage>
        <taxon>Bacteria</taxon>
        <taxon>Pseudomonadati</taxon>
        <taxon>Bacteroidota</taxon>
        <taxon>Cytophagia</taxon>
        <taxon>Cytophagales</taxon>
        <taxon>Cyclobacteriaceae</taxon>
        <taxon>Belliella</taxon>
    </lineage>
</organism>
<accession>A0ABS9VCS8</accession>
<dbReference type="InterPro" id="IPR003736">
    <property type="entry name" value="PAAI_dom"/>
</dbReference>